<reference evidence="2" key="1">
    <citation type="journal article" date="2020" name="Nature">
        <title>Giant virus diversity and host interactions through global metagenomics.</title>
        <authorList>
            <person name="Schulz F."/>
            <person name="Roux S."/>
            <person name="Paez-Espino D."/>
            <person name="Jungbluth S."/>
            <person name="Walsh D.A."/>
            <person name="Denef V.J."/>
            <person name="McMahon K.D."/>
            <person name="Konstantinidis K.T."/>
            <person name="Eloe-Fadrosh E.A."/>
            <person name="Kyrpides N.C."/>
            <person name="Woyke T."/>
        </authorList>
    </citation>
    <scope>NUCLEOTIDE SEQUENCE</scope>
    <source>
        <strain evidence="2">GVMAG-M-3300009164-40</strain>
    </source>
</reference>
<keyword evidence="1" id="KW-0472">Membrane</keyword>
<dbReference type="AlphaFoldDB" id="A0A6C0F199"/>
<accession>A0A6C0F199</accession>
<keyword evidence="1" id="KW-1133">Transmembrane helix</keyword>
<organism evidence="2">
    <name type="scientific">viral metagenome</name>
    <dbReference type="NCBI Taxonomy" id="1070528"/>
    <lineage>
        <taxon>unclassified sequences</taxon>
        <taxon>metagenomes</taxon>
        <taxon>organismal metagenomes</taxon>
    </lineage>
</organism>
<sequence length="186" mass="20990">MASVVAPPCGPDCLRQRKLDALKLAMDTAEKNKDQNPVAYSEARTNYYTLLKGQGWLVAEKQKVAQEEIEPILSRYASAYKVLETKEKSQHQFKSLASAVKSHEEDNALLSKEVQKIHDKTNVLKRTAELSETPTTNIGSYLPWILDGLIAILGLVVVFMLWRWFTYVPTVVEQVEQVLGGRNKSR</sequence>
<keyword evidence="1" id="KW-0812">Transmembrane</keyword>
<dbReference type="EMBL" id="MN739010">
    <property type="protein sequence ID" value="QHT34812.1"/>
    <property type="molecule type" value="Genomic_DNA"/>
</dbReference>
<name>A0A6C0F199_9ZZZZ</name>
<feature type="transmembrane region" description="Helical" evidence="1">
    <location>
        <begin position="141"/>
        <end position="162"/>
    </location>
</feature>
<evidence type="ECO:0000313" key="2">
    <source>
        <dbReference type="EMBL" id="QHT34812.1"/>
    </source>
</evidence>
<evidence type="ECO:0000256" key="1">
    <source>
        <dbReference type="SAM" id="Phobius"/>
    </source>
</evidence>
<proteinExistence type="predicted"/>
<protein>
    <submittedName>
        <fullName evidence="2">Uncharacterized protein</fullName>
    </submittedName>
</protein>